<protein>
    <submittedName>
        <fullName evidence="3">Tetratricopeptide repeat protein</fullName>
    </submittedName>
</protein>
<dbReference type="OrthoDB" id="9803982at2"/>
<dbReference type="EMBL" id="PVNA01000003">
    <property type="protein sequence ID" value="PRX13750.1"/>
    <property type="molecule type" value="Genomic_DNA"/>
</dbReference>
<proteinExistence type="predicted"/>
<dbReference type="SUPFAM" id="SSF48452">
    <property type="entry name" value="TPR-like"/>
    <property type="match status" value="2"/>
</dbReference>
<reference evidence="2 4" key="1">
    <citation type="submission" date="2014-07" db="EMBL/GenBank/DDBJ databases">
        <title>Draft genome sequence of Nonlabens ulvanivorans, an ulvan degrading bacterium.</title>
        <authorList>
            <person name="Kopel M."/>
            <person name="Helbert W."/>
            <person name="Henrissat B."/>
            <person name="Doniger T."/>
            <person name="Banin E."/>
        </authorList>
    </citation>
    <scope>NUCLEOTIDE SEQUENCE [LARGE SCALE GENOMIC DNA]</scope>
    <source>
        <strain evidence="2 4">PLR</strain>
    </source>
</reference>
<dbReference type="Pfam" id="PF14559">
    <property type="entry name" value="TPR_19"/>
    <property type="match status" value="1"/>
</dbReference>
<dbReference type="Gene3D" id="1.25.40.10">
    <property type="entry name" value="Tetratricopeptide repeat domain"/>
    <property type="match status" value="3"/>
</dbReference>
<dbReference type="Proteomes" id="UP000239997">
    <property type="component" value="Unassembled WGS sequence"/>
</dbReference>
<reference evidence="3 5" key="2">
    <citation type="submission" date="2018-03" db="EMBL/GenBank/DDBJ databases">
        <title>Genomic Encyclopedia of Archaeal and Bacterial Type Strains, Phase II (KMG-II): from individual species to whole genera.</title>
        <authorList>
            <person name="Goeker M."/>
        </authorList>
    </citation>
    <scope>NUCLEOTIDE SEQUENCE [LARGE SCALE GENOMIC DNA]</scope>
    <source>
        <strain evidence="3 5">DSM 22727</strain>
    </source>
</reference>
<name>A0A084JVZ6_NONUL</name>
<dbReference type="SUPFAM" id="SSF81901">
    <property type="entry name" value="HCP-like"/>
    <property type="match status" value="1"/>
</dbReference>
<gene>
    <name evidence="2" type="ORF">IL45_13490</name>
    <name evidence="3" type="ORF">LY02_01998</name>
</gene>
<evidence type="ECO:0000313" key="5">
    <source>
        <dbReference type="Proteomes" id="UP000239997"/>
    </source>
</evidence>
<keyword evidence="5" id="KW-1185">Reference proteome</keyword>
<dbReference type="SMART" id="SM00028">
    <property type="entry name" value="TPR"/>
    <property type="match status" value="9"/>
</dbReference>
<keyword evidence="1" id="KW-0802">TPR repeat</keyword>
<feature type="repeat" description="TPR" evidence="1">
    <location>
        <begin position="302"/>
        <end position="335"/>
    </location>
</feature>
<dbReference type="PANTHER" id="PTHR12558">
    <property type="entry name" value="CELL DIVISION CYCLE 16,23,27"/>
    <property type="match status" value="1"/>
</dbReference>
<feature type="repeat" description="TPR" evidence="1">
    <location>
        <begin position="268"/>
        <end position="301"/>
    </location>
</feature>
<accession>A0A084JVZ6</accession>
<dbReference type="PROSITE" id="PS50293">
    <property type="entry name" value="TPR_REGION"/>
    <property type="match status" value="1"/>
</dbReference>
<dbReference type="PROSITE" id="PS50005">
    <property type="entry name" value="TPR"/>
    <property type="match status" value="4"/>
</dbReference>
<sequence>MHFELNSDGFMSVKKFELMLKSNEVGFFDSEEFQQIVEHYLEAGKMIMARKAVQLGLSQHPSSVEIKLLQAEILVFDNEFERAHDLLNNLYEIQPHNSEIYIQKANIFSKTDDHEKAIDLLQQALELTEDQADVYNLIGMENLFIEDYKLAKVNFIKCLELDETDYSALYNIIYCFDFLKENTEAIEFLNNFLNSNPYSEVAWHQVGKQYFDLKMYEKALAAFDFAIISDELFVGAYLEKGKVLEKLGKYNQAIENYQITLELDDPTSFAYLRLGKCYQKLGAYDLAVKFYKKTVKEDPLLDKGWIALVDFYSKQLNYQKALSYIEKATEIDSENALYWIRYAKLNKKLNFFEEAEYGYRKAVDLGNYELETWLQRSDILLQLGELDGLISNLEHGLEFYPDDAELEYRLAGAYFKLQDITKGRFHLQNAFKNDPEFFIIIEELYPEIVGMDEVKLIIT</sequence>
<comment type="caution">
    <text evidence="2">The sequence shown here is derived from an EMBL/GenBank/DDBJ whole genome shotgun (WGS) entry which is preliminary data.</text>
</comment>
<evidence type="ECO:0000256" key="1">
    <source>
        <dbReference type="PROSITE-ProRule" id="PRU00339"/>
    </source>
</evidence>
<organism evidence="2 4">
    <name type="scientific">Nonlabens ulvanivorans</name>
    <name type="common">Persicivirga ulvanivorans</name>
    <dbReference type="NCBI Taxonomy" id="906888"/>
    <lineage>
        <taxon>Bacteria</taxon>
        <taxon>Pseudomonadati</taxon>
        <taxon>Bacteroidota</taxon>
        <taxon>Flavobacteriia</taxon>
        <taxon>Flavobacteriales</taxon>
        <taxon>Flavobacteriaceae</taxon>
        <taxon>Nonlabens</taxon>
    </lineage>
</organism>
<feature type="repeat" description="TPR" evidence="1">
    <location>
        <begin position="234"/>
        <end position="267"/>
    </location>
</feature>
<dbReference type="InterPro" id="IPR011990">
    <property type="entry name" value="TPR-like_helical_dom_sf"/>
</dbReference>
<dbReference type="Pfam" id="PF13181">
    <property type="entry name" value="TPR_8"/>
    <property type="match status" value="2"/>
</dbReference>
<dbReference type="Proteomes" id="UP000028531">
    <property type="component" value="Unassembled WGS sequence"/>
</dbReference>
<dbReference type="EMBL" id="JPJI01000032">
    <property type="protein sequence ID" value="KEZ93130.1"/>
    <property type="molecule type" value="Genomic_DNA"/>
</dbReference>
<evidence type="ECO:0000313" key="3">
    <source>
        <dbReference type="EMBL" id="PRX13750.1"/>
    </source>
</evidence>
<dbReference type="AlphaFoldDB" id="A0A084JVZ6"/>
<dbReference type="Pfam" id="PF00515">
    <property type="entry name" value="TPR_1"/>
    <property type="match status" value="1"/>
</dbReference>
<dbReference type="GeneID" id="90596771"/>
<dbReference type="InterPro" id="IPR019734">
    <property type="entry name" value="TPR_rpt"/>
</dbReference>
<evidence type="ECO:0000313" key="4">
    <source>
        <dbReference type="Proteomes" id="UP000028531"/>
    </source>
</evidence>
<feature type="repeat" description="TPR" evidence="1">
    <location>
        <begin position="98"/>
        <end position="131"/>
    </location>
</feature>
<dbReference type="PANTHER" id="PTHR12558:SF13">
    <property type="entry name" value="CELL DIVISION CYCLE PROTEIN 27 HOMOLOG"/>
    <property type="match status" value="1"/>
</dbReference>
<evidence type="ECO:0000313" key="2">
    <source>
        <dbReference type="EMBL" id="KEZ93130.1"/>
    </source>
</evidence>
<dbReference type="RefSeq" id="WP_036584781.1">
    <property type="nucleotide sequence ID" value="NZ_CP136694.1"/>
</dbReference>